<keyword evidence="19" id="KW-0812">Transmembrane</keyword>
<evidence type="ECO:0000256" key="9">
    <source>
        <dbReference type="ARBA" id="ARBA00022840"/>
    </source>
</evidence>
<dbReference type="InterPro" id="IPR006195">
    <property type="entry name" value="aa-tRNA-synth_II"/>
</dbReference>
<dbReference type="GO" id="GO:0006430">
    <property type="term" value="P:lysyl-tRNA aminoacylation"/>
    <property type="evidence" value="ECO:0007669"/>
    <property type="project" value="UniProtKB-UniRule"/>
</dbReference>
<keyword evidence="12" id="KW-0046">Antibiotic resistance</keyword>
<keyword evidence="9 17" id="KW-0067">ATP-binding</keyword>
<dbReference type="InterPro" id="IPR024320">
    <property type="entry name" value="LPG_synthase_C"/>
</dbReference>
<evidence type="ECO:0000256" key="14">
    <source>
        <dbReference type="ARBA" id="ARBA00024681"/>
    </source>
</evidence>
<evidence type="ECO:0000256" key="15">
    <source>
        <dbReference type="ARBA" id="ARBA00047540"/>
    </source>
</evidence>
<dbReference type="GO" id="GO:0050071">
    <property type="term" value="F:phosphatidylglycerol lysyltransferase activity"/>
    <property type="evidence" value="ECO:0007669"/>
    <property type="project" value="UniProtKB-EC"/>
</dbReference>
<dbReference type="PANTHER" id="PTHR42918">
    <property type="entry name" value="LYSYL-TRNA SYNTHETASE"/>
    <property type="match status" value="1"/>
</dbReference>
<dbReference type="Gene3D" id="3.30.930.10">
    <property type="entry name" value="Bira Bifunctional Protein, Domain 2"/>
    <property type="match status" value="1"/>
</dbReference>
<reference evidence="21" key="1">
    <citation type="journal article" date="2022" name="Int. J. Syst. Evol. Microbiol.">
        <title>Pseudomonas aegrilactucae sp. nov. and Pseudomonas morbosilactucae sp. nov., pathogens causing bacterial rot of lettuce in Japan.</title>
        <authorList>
            <person name="Sawada H."/>
            <person name="Fujikawa T."/>
            <person name="Satou M."/>
        </authorList>
    </citation>
    <scope>NUCLEOTIDE SEQUENCE</scope>
    <source>
        <strain evidence="21">0166_1</strain>
    </source>
</reference>
<keyword evidence="19" id="KW-1133">Transmembrane helix</keyword>
<keyword evidence="6" id="KW-0808">Transferase</keyword>
<dbReference type="GO" id="GO:0000287">
    <property type="term" value="F:magnesium ion binding"/>
    <property type="evidence" value="ECO:0007669"/>
    <property type="project" value="UniProtKB-UniRule"/>
</dbReference>
<dbReference type="InterPro" id="IPR004364">
    <property type="entry name" value="Aa-tRNA-synt_II"/>
</dbReference>
<dbReference type="PRINTS" id="PR00982">
    <property type="entry name" value="TRNASYNTHLYS"/>
</dbReference>
<dbReference type="EC" id="6.1.1.6" evidence="17"/>
<dbReference type="Gene3D" id="2.40.50.140">
    <property type="entry name" value="Nucleic acid-binding proteins"/>
    <property type="match status" value="1"/>
</dbReference>
<evidence type="ECO:0000256" key="2">
    <source>
        <dbReference type="ARBA" id="ARBA00005270"/>
    </source>
</evidence>
<evidence type="ECO:0000256" key="6">
    <source>
        <dbReference type="ARBA" id="ARBA00022679"/>
    </source>
</evidence>
<dbReference type="GO" id="GO:0046677">
    <property type="term" value="P:response to antibiotic"/>
    <property type="evidence" value="ECO:0007669"/>
    <property type="project" value="UniProtKB-KW"/>
</dbReference>
<keyword evidence="21" id="KW-0251">Elongation factor</keyword>
<evidence type="ECO:0000256" key="4">
    <source>
        <dbReference type="ARBA" id="ARBA00022475"/>
    </source>
</evidence>
<feature type="region of interest" description="Disordered" evidence="18">
    <location>
        <begin position="1"/>
        <end position="20"/>
    </location>
</feature>
<keyword evidence="5 17" id="KW-0436">Ligase</keyword>
<accession>A0A9E6XZY0</accession>
<evidence type="ECO:0000256" key="12">
    <source>
        <dbReference type="ARBA" id="ARBA00023251"/>
    </source>
</evidence>
<evidence type="ECO:0000256" key="1">
    <source>
        <dbReference type="ARBA" id="ARBA00004651"/>
    </source>
</evidence>
<dbReference type="Pfam" id="PF00152">
    <property type="entry name" value="tRNA-synt_2"/>
    <property type="match status" value="1"/>
</dbReference>
<keyword evidence="8 17" id="KW-0547">Nucleotide-binding</keyword>
<evidence type="ECO:0000259" key="20">
    <source>
        <dbReference type="PROSITE" id="PS50862"/>
    </source>
</evidence>
<dbReference type="AlphaFoldDB" id="A0A9E6XZY0"/>
<comment type="similarity">
    <text evidence="17">Belongs to the class-II aminoacyl-tRNA synthetase family.</text>
</comment>
<evidence type="ECO:0000256" key="10">
    <source>
        <dbReference type="ARBA" id="ARBA00023098"/>
    </source>
</evidence>
<dbReference type="NCBIfam" id="TIGR00499">
    <property type="entry name" value="lysS_bact"/>
    <property type="match status" value="1"/>
</dbReference>
<keyword evidence="10" id="KW-0443">Lipid metabolism</keyword>
<dbReference type="GO" id="GO:0005886">
    <property type="term" value="C:plasma membrane"/>
    <property type="evidence" value="ECO:0007669"/>
    <property type="project" value="UniProtKB-SubCell"/>
</dbReference>
<dbReference type="CDD" id="cd00775">
    <property type="entry name" value="LysRS_core"/>
    <property type="match status" value="1"/>
</dbReference>
<feature type="transmembrane region" description="Helical" evidence="19">
    <location>
        <begin position="622"/>
        <end position="639"/>
    </location>
</feature>
<feature type="transmembrane region" description="Helical" evidence="19">
    <location>
        <begin position="645"/>
        <end position="661"/>
    </location>
</feature>
<evidence type="ECO:0000256" key="8">
    <source>
        <dbReference type="ARBA" id="ARBA00022741"/>
    </source>
</evidence>
<feature type="binding site" evidence="17">
    <location>
        <position position="423"/>
    </location>
    <ligand>
        <name>Mg(2+)</name>
        <dbReference type="ChEBI" id="CHEBI:18420"/>
        <label>2</label>
    </ligand>
</feature>
<dbReference type="PROSITE" id="PS50862">
    <property type="entry name" value="AA_TRNA_LIGASE_II"/>
    <property type="match status" value="1"/>
</dbReference>
<evidence type="ECO:0000313" key="21">
    <source>
        <dbReference type="EMBL" id="UGS37087.1"/>
    </source>
</evidence>
<dbReference type="GO" id="GO:0003746">
    <property type="term" value="F:translation elongation factor activity"/>
    <property type="evidence" value="ECO:0007669"/>
    <property type="project" value="UniProtKB-KW"/>
</dbReference>
<evidence type="ECO:0000256" key="18">
    <source>
        <dbReference type="SAM" id="MobiDB-lite"/>
    </source>
</evidence>
<evidence type="ECO:0000256" key="5">
    <source>
        <dbReference type="ARBA" id="ARBA00022598"/>
    </source>
</evidence>
<comment type="similarity">
    <text evidence="3">In the C-terminal section; belongs to the class-II aminoacyl-tRNA synthetase family.</text>
</comment>
<dbReference type="GO" id="GO:0006629">
    <property type="term" value="P:lipid metabolic process"/>
    <property type="evidence" value="ECO:0007669"/>
    <property type="project" value="UniProtKB-KW"/>
</dbReference>
<dbReference type="HAMAP" id="MF_00252">
    <property type="entry name" value="Lys_tRNA_synth_class2"/>
    <property type="match status" value="1"/>
</dbReference>
<dbReference type="InterPro" id="IPR045864">
    <property type="entry name" value="aa-tRNA-synth_II/BPL/LPL"/>
</dbReference>
<dbReference type="CDD" id="cd04322">
    <property type="entry name" value="LysRS_N"/>
    <property type="match status" value="1"/>
</dbReference>
<feature type="binding site" evidence="17">
    <location>
        <position position="416"/>
    </location>
    <ligand>
        <name>Mg(2+)</name>
        <dbReference type="ChEBI" id="CHEBI:18420"/>
        <label>1</label>
    </ligand>
</feature>
<comment type="subcellular location">
    <subcellularLocation>
        <location evidence="1">Cell membrane</location>
        <topology evidence="1">Multi-pass membrane protein</topology>
    </subcellularLocation>
    <subcellularLocation>
        <location evidence="17">Cytoplasm</location>
    </subcellularLocation>
</comment>
<dbReference type="KEGG" id="sbae:DSM104329_03501"/>
<evidence type="ECO:0000256" key="16">
    <source>
        <dbReference type="ARBA" id="ARBA00048573"/>
    </source>
</evidence>
<dbReference type="SUPFAM" id="SSF50249">
    <property type="entry name" value="Nucleic acid-binding proteins"/>
    <property type="match status" value="1"/>
</dbReference>
<sequence>MSDPVSTIDESAAESASFQESERAHRLQKLDALRARGIQPYPARFDRDTTAAVLHERYGDLAPGADAGVVVKAAGRVIGLRRHGGLDFADLRDETGTIQLLADRSVLGDGILRDFADLDLGDWVGVEGTVVVSQRGELSIRLAGFELLSKALRPLPDLRHGLTDAETRYRQRYLDLIANERTRQIFDIRSKVIATTRRVLTERGFREVETPVLLGQAGGAAARPFFTHHNALDLDMTLRIALELPLKRLIVGDMNRVFEIGRVFRNEGLDTRHNPEFTELEAYQAFGDYHDMMELTEAIVAASAMDALGTTVVQIEGRDVDLKPPWRRATMAELIKENAGVDMHPSMPVQDARAIADRLGVEWLEVWGSGKIMSEVYDASSEHLLVEPTFVMDHPRETSPLAKAHRDDPALVERFELVVAGRELANAYSELNDPVDQAERFRAEAVLQAGGDAEAEPVDDDYVQALEYGLPPTGGLGIGMDRLVMLLTGVETIREVILFPTLRPEAGAPEAQPAADGAGVTHVAAEAGEAGVIEPPAPPHAVEPPTFRAPTRRPVSLKPLSWLTGIVGLLSLLPSIPLIDWSFGIGNLLDRPSRAVTFVISVVIGIGLIAVARQLYLGRRRAWYIAVALFGVAAVVHLLKGPDPIPLLVDLAMLFALLWYRTDFRARSDPGSLADVLMFVPLYVAVVLTFGFASLLTQANHLEPRLGIGGGLKTIFGGLIGLNGTYTYKRELFNDFFPTALLALGIAGALILLYLLLRPLVQKVPPDESARRRADQIVRAYGRDTLAYFALRRDKSYFFSSDGRSLIAYAYVRGHAMVAADPVGPPEDTGRTLDEFLEFCRGNGWSVAFLAVREADAELYRERGMHVLYLGDEAVLHPDEFRLEGRRMKAVREAVNRVGREHSFELLHEDQAPPELVAQLNAISEMWRQGAEERGFTMELGEDVKGVNPDFRIALARDRSGEPAGFLRFIPAYDAQEMGYSLDLMRRKPDSENGLTEFLIANAAVALREEGVKRLSLNFAAWGRLLDSAQDAGVWGRVERRIARGLNPFFQIQSLRDFNAKFYPEWLPRSLVIDDLGALPKVALLYASVEGFLEVPVVGRFFVPPVRAAATGEAATPPAAR</sequence>
<evidence type="ECO:0000256" key="3">
    <source>
        <dbReference type="ARBA" id="ARBA00009968"/>
    </source>
</evidence>
<feature type="transmembrane region" description="Helical" evidence="19">
    <location>
        <begin position="595"/>
        <end position="615"/>
    </location>
</feature>
<feature type="transmembrane region" description="Helical" evidence="19">
    <location>
        <begin position="673"/>
        <end position="696"/>
    </location>
</feature>
<protein>
    <recommendedName>
        <fullName evidence="17">Lysine--tRNA ligase</fullName>
        <ecNumber evidence="17">6.1.1.6</ecNumber>
    </recommendedName>
    <alternativeName>
        <fullName evidence="17">Lysyl-tRNA synthetase</fullName>
        <shortName evidence="17">LysRS</shortName>
    </alternativeName>
</protein>
<organism evidence="21 22">
    <name type="scientific">Capillimicrobium parvum</name>
    <dbReference type="NCBI Taxonomy" id="2884022"/>
    <lineage>
        <taxon>Bacteria</taxon>
        <taxon>Bacillati</taxon>
        <taxon>Actinomycetota</taxon>
        <taxon>Thermoleophilia</taxon>
        <taxon>Solirubrobacterales</taxon>
        <taxon>Capillimicrobiaceae</taxon>
        <taxon>Capillimicrobium</taxon>
    </lineage>
</organism>
<feature type="domain" description="Aminoacyl-transfer RNA synthetases class-II family profile" evidence="20">
    <location>
        <begin position="186"/>
        <end position="504"/>
    </location>
</feature>
<evidence type="ECO:0000256" key="7">
    <source>
        <dbReference type="ARBA" id="ARBA00022723"/>
    </source>
</evidence>
<comment type="function">
    <text evidence="14">Catalyzes the production of L-lysyl-tRNA(Lys)transfer and the transfer of a lysyl group from L-lysyl-tRNA(Lys) to membrane-bound phosphatidylglycerol (PG), which produces lysylphosphatidylglycerol (LPG), one of the components of the bacterial membrane with a positive net charge. LPG synthesis contributes to the resistance to cationic antimicrobial peptides (CAMPs) and likely protects M.tuberculosis against the CAMPs produced by competiting microorganisms (bacteriocins). In fact, the modification of anionic phosphatidylglycerol with positively charged L-lysine results in repulsion of the peptides.</text>
</comment>
<evidence type="ECO:0000256" key="17">
    <source>
        <dbReference type="HAMAP-Rule" id="MF_00252"/>
    </source>
</evidence>
<evidence type="ECO:0000256" key="19">
    <source>
        <dbReference type="SAM" id="Phobius"/>
    </source>
</evidence>
<dbReference type="EMBL" id="CP087164">
    <property type="protein sequence ID" value="UGS37087.1"/>
    <property type="molecule type" value="Genomic_DNA"/>
</dbReference>
<feature type="transmembrane region" description="Helical" evidence="19">
    <location>
        <begin position="736"/>
        <end position="757"/>
    </location>
</feature>
<dbReference type="SUPFAM" id="SSF55681">
    <property type="entry name" value="Class II aaRS and biotin synthetases"/>
    <property type="match status" value="1"/>
</dbReference>
<dbReference type="InterPro" id="IPR018149">
    <property type="entry name" value="Lys-tRNA-synth_II_C"/>
</dbReference>
<dbReference type="InterPro" id="IPR012340">
    <property type="entry name" value="NA-bd_OB-fold"/>
</dbReference>
<evidence type="ECO:0000256" key="11">
    <source>
        <dbReference type="ARBA" id="ARBA00023146"/>
    </source>
</evidence>
<keyword evidence="22" id="KW-1185">Reference proteome</keyword>
<gene>
    <name evidence="21" type="primary">epmA</name>
    <name evidence="17" type="synonym">lysS</name>
    <name evidence="21" type="ORF">DSM104329_03501</name>
</gene>
<keyword evidence="17" id="KW-0963">Cytoplasm</keyword>
<dbReference type="NCBIfam" id="NF001756">
    <property type="entry name" value="PRK00484.1"/>
    <property type="match status" value="1"/>
</dbReference>
<name>A0A9E6XZY0_9ACTN</name>
<dbReference type="InterPro" id="IPR004365">
    <property type="entry name" value="NA-bd_OB_tRNA"/>
</dbReference>
<comment type="catalytic activity">
    <reaction evidence="15">
        <text>L-lysyl-tRNA(Lys) + a 1,2-diacyl-sn-glycero-3-phospho-(1'-sn-glycerol) = a 1,2-diacyl-sn-glycero-3-phospho-1'-(3'-O-L-lysyl)-sn-glycerol + tRNA(Lys)</text>
        <dbReference type="Rhea" id="RHEA:10668"/>
        <dbReference type="Rhea" id="RHEA-COMP:9696"/>
        <dbReference type="Rhea" id="RHEA-COMP:9697"/>
        <dbReference type="ChEBI" id="CHEBI:64716"/>
        <dbReference type="ChEBI" id="CHEBI:75792"/>
        <dbReference type="ChEBI" id="CHEBI:78442"/>
        <dbReference type="ChEBI" id="CHEBI:78529"/>
        <dbReference type="EC" id="2.3.2.3"/>
    </reaction>
</comment>
<proteinExistence type="inferred from homology"/>
<evidence type="ECO:0000256" key="13">
    <source>
        <dbReference type="ARBA" id="ARBA00023268"/>
    </source>
</evidence>
<feature type="binding site" evidence="17">
    <location>
        <position position="423"/>
    </location>
    <ligand>
        <name>Mg(2+)</name>
        <dbReference type="ChEBI" id="CHEBI:18420"/>
        <label>1</label>
    </ligand>
</feature>
<comment type="similarity">
    <text evidence="2">In the N-terminal section; belongs to the LPG synthetase family.</text>
</comment>
<keyword evidence="19" id="KW-0472">Membrane</keyword>
<keyword evidence="13" id="KW-0511">Multifunctional enzyme</keyword>
<comment type="subunit">
    <text evidence="17">Homodimer.</text>
</comment>
<keyword evidence="4" id="KW-1003">Cell membrane</keyword>
<comment type="catalytic activity">
    <reaction evidence="16 17">
        <text>tRNA(Lys) + L-lysine + ATP = L-lysyl-tRNA(Lys) + AMP + diphosphate</text>
        <dbReference type="Rhea" id="RHEA:20792"/>
        <dbReference type="Rhea" id="RHEA-COMP:9696"/>
        <dbReference type="Rhea" id="RHEA-COMP:9697"/>
        <dbReference type="ChEBI" id="CHEBI:30616"/>
        <dbReference type="ChEBI" id="CHEBI:32551"/>
        <dbReference type="ChEBI" id="CHEBI:33019"/>
        <dbReference type="ChEBI" id="CHEBI:78442"/>
        <dbReference type="ChEBI" id="CHEBI:78529"/>
        <dbReference type="ChEBI" id="CHEBI:456215"/>
        <dbReference type="EC" id="6.1.1.6"/>
    </reaction>
</comment>
<comment type="cofactor">
    <cofactor evidence="17">
        <name>Mg(2+)</name>
        <dbReference type="ChEBI" id="CHEBI:18420"/>
    </cofactor>
    <text evidence="17">Binds 3 Mg(2+) ions per subunit.</text>
</comment>
<dbReference type="GO" id="GO:0005829">
    <property type="term" value="C:cytosol"/>
    <property type="evidence" value="ECO:0007669"/>
    <property type="project" value="TreeGrafter"/>
</dbReference>
<dbReference type="Pfam" id="PF01336">
    <property type="entry name" value="tRNA_anti-codon"/>
    <property type="match status" value="1"/>
</dbReference>
<keyword evidence="17" id="KW-0648">Protein biosynthesis</keyword>
<dbReference type="PANTHER" id="PTHR42918:SF15">
    <property type="entry name" value="LYSINE--TRNA LIGASE, CHLOROPLASTIC_MITOCHONDRIAL"/>
    <property type="match status" value="1"/>
</dbReference>
<dbReference type="Proteomes" id="UP001162834">
    <property type="component" value="Chromosome"/>
</dbReference>
<keyword evidence="17" id="KW-0460">Magnesium</keyword>
<keyword evidence="7 17" id="KW-0479">Metal-binding</keyword>
<keyword evidence="11 17" id="KW-0030">Aminoacyl-tRNA synthetase</keyword>
<evidence type="ECO:0000313" key="22">
    <source>
        <dbReference type="Proteomes" id="UP001162834"/>
    </source>
</evidence>
<dbReference type="InterPro" id="IPR002313">
    <property type="entry name" value="Lys-tRNA-ligase_II"/>
</dbReference>
<dbReference type="GO" id="GO:0004824">
    <property type="term" value="F:lysine-tRNA ligase activity"/>
    <property type="evidence" value="ECO:0007669"/>
    <property type="project" value="UniProtKB-UniRule"/>
</dbReference>
<dbReference type="GO" id="GO:0000049">
    <property type="term" value="F:tRNA binding"/>
    <property type="evidence" value="ECO:0007669"/>
    <property type="project" value="TreeGrafter"/>
</dbReference>
<dbReference type="InterPro" id="IPR044136">
    <property type="entry name" value="Lys-tRNA-ligase_II_N"/>
</dbReference>
<dbReference type="GO" id="GO:0005524">
    <property type="term" value="F:ATP binding"/>
    <property type="evidence" value="ECO:0007669"/>
    <property type="project" value="UniProtKB-UniRule"/>
</dbReference>
<dbReference type="Pfam" id="PF09924">
    <property type="entry name" value="LPG_synthase_C"/>
    <property type="match status" value="1"/>
</dbReference>